<accession>A0A9P4H4I9</accession>
<feature type="compositionally biased region" description="Polar residues" evidence="1">
    <location>
        <begin position="33"/>
        <end position="54"/>
    </location>
</feature>
<sequence length="460" mass="51388">MDPKAAALVEDLFDGWLAMPSMDDFLVAEDPKNISSQSQETVDSLSRIPSSTGQDVEPSSDVQTAASDRTSRQRREHTKSRLGCVLCKRRKVKYTYLMNAILGLAGSHLALQVTETSTEATLSHRQKAIQGLERTFANWPPPAEEAHIMLATSYLLCFQSSYIEDGFLEHILSLRGCAVLSQLILEESLQGPFTLEVNMHNVFLESKLKSFPHLDQELACEALNSLHDLRDLLVPLEASSIERAIIAALVETILPLLEPEREPKSDTDPETTLAPSPIISPLATPKNSLKPTPYGRMHIQNPLCTPDCIIDFDKIPWDTITIPASHAPDPVKSFNALMYSLLILANWPQDLLLNLFDHSNQLGNVVMAHFLAVRFVISPLSSPQTGMKTPVGAMMKWMEKILDAIEDDEAEQWTQYVEWPKKILRCVKANVQRKKGLNHGDIYEMLLTDPAAFKEGRARK</sequence>
<dbReference type="PANTHER" id="PTHR47657">
    <property type="entry name" value="STEROL REGULATORY ELEMENT-BINDING PROTEIN ECM22"/>
    <property type="match status" value="1"/>
</dbReference>
<comment type="caution">
    <text evidence="2">The sequence shown here is derived from an EMBL/GenBank/DDBJ whole genome shotgun (WGS) entry which is preliminary data.</text>
</comment>
<dbReference type="PANTHER" id="PTHR47657:SF7">
    <property type="entry name" value="STEROL REGULATORY ELEMENT-BINDING PROTEIN ECM22"/>
    <property type="match status" value="1"/>
</dbReference>
<proteinExistence type="predicted"/>
<dbReference type="Proteomes" id="UP000799777">
    <property type="component" value="Unassembled WGS sequence"/>
</dbReference>
<feature type="region of interest" description="Disordered" evidence="1">
    <location>
        <begin position="30"/>
        <end position="76"/>
    </location>
</feature>
<gene>
    <name evidence="2" type="ORF">EK21DRAFT_102479</name>
</gene>
<dbReference type="GO" id="GO:0000981">
    <property type="term" value="F:DNA-binding transcription factor activity, RNA polymerase II-specific"/>
    <property type="evidence" value="ECO:0007669"/>
    <property type="project" value="TreeGrafter"/>
</dbReference>
<evidence type="ECO:0000313" key="3">
    <source>
        <dbReference type="Proteomes" id="UP000799777"/>
    </source>
</evidence>
<organism evidence="2 3">
    <name type="scientific">Setomelanomma holmii</name>
    <dbReference type="NCBI Taxonomy" id="210430"/>
    <lineage>
        <taxon>Eukaryota</taxon>
        <taxon>Fungi</taxon>
        <taxon>Dikarya</taxon>
        <taxon>Ascomycota</taxon>
        <taxon>Pezizomycotina</taxon>
        <taxon>Dothideomycetes</taxon>
        <taxon>Pleosporomycetidae</taxon>
        <taxon>Pleosporales</taxon>
        <taxon>Pleosporineae</taxon>
        <taxon>Phaeosphaeriaceae</taxon>
        <taxon>Setomelanomma</taxon>
    </lineage>
</organism>
<protein>
    <submittedName>
        <fullName evidence="2">Uncharacterized protein</fullName>
    </submittedName>
</protein>
<dbReference type="InterPro" id="IPR052400">
    <property type="entry name" value="Zn2-C6_fungal_TF"/>
</dbReference>
<dbReference type="EMBL" id="ML978225">
    <property type="protein sequence ID" value="KAF2027520.1"/>
    <property type="molecule type" value="Genomic_DNA"/>
</dbReference>
<dbReference type="OrthoDB" id="416217at2759"/>
<reference evidence="2" key="1">
    <citation type="journal article" date="2020" name="Stud. Mycol.">
        <title>101 Dothideomycetes genomes: a test case for predicting lifestyles and emergence of pathogens.</title>
        <authorList>
            <person name="Haridas S."/>
            <person name="Albert R."/>
            <person name="Binder M."/>
            <person name="Bloem J."/>
            <person name="Labutti K."/>
            <person name="Salamov A."/>
            <person name="Andreopoulos B."/>
            <person name="Baker S."/>
            <person name="Barry K."/>
            <person name="Bills G."/>
            <person name="Bluhm B."/>
            <person name="Cannon C."/>
            <person name="Castanera R."/>
            <person name="Culley D."/>
            <person name="Daum C."/>
            <person name="Ezra D."/>
            <person name="Gonzalez J."/>
            <person name="Henrissat B."/>
            <person name="Kuo A."/>
            <person name="Liang C."/>
            <person name="Lipzen A."/>
            <person name="Lutzoni F."/>
            <person name="Magnuson J."/>
            <person name="Mondo S."/>
            <person name="Nolan M."/>
            <person name="Ohm R."/>
            <person name="Pangilinan J."/>
            <person name="Park H.-J."/>
            <person name="Ramirez L."/>
            <person name="Alfaro M."/>
            <person name="Sun H."/>
            <person name="Tritt A."/>
            <person name="Yoshinaga Y."/>
            <person name="Zwiers L.-H."/>
            <person name="Turgeon B."/>
            <person name="Goodwin S."/>
            <person name="Spatafora J."/>
            <person name="Crous P."/>
            <person name="Grigoriev I."/>
        </authorList>
    </citation>
    <scope>NUCLEOTIDE SEQUENCE</scope>
    <source>
        <strain evidence="2">CBS 110217</strain>
    </source>
</reference>
<name>A0A9P4H4I9_9PLEO</name>
<evidence type="ECO:0000313" key="2">
    <source>
        <dbReference type="EMBL" id="KAF2027520.1"/>
    </source>
</evidence>
<dbReference type="AlphaFoldDB" id="A0A9P4H4I9"/>
<keyword evidence="3" id="KW-1185">Reference proteome</keyword>
<evidence type="ECO:0000256" key="1">
    <source>
        <dbReference type="SAM" id="MobiDB-lite"/>
    </source>
</evidence>